<dbReference type="Gene3D" id="2.115.10.20">
    <property type="entry name" value="Glycosyl hydrolase domain, family 43"/>
    <property type="match status" value="3"/>
</dbReference>
<dbReference type="RefSeq" id="WP_249319604.1">
    <property type="nucleotide sequence ID" value="NZ_JACRSN010000010.1"/>
</dbReference>
<accession>A0A926D7Q0</accession>
<sequence>MKRMRCLSLGILFAVLFSGYQFVFSESVSSEMWFDDDAGFYNYGPCVIQTNETTRYVYYNRNESVYGGTNQIVARVGTCSESGEWTWGAQQTMLTPSESGFDSLQVSDPSVVAGTFSYQNEAYSYVMAYTASNSADGQNHQIGMAVSKSPMGPWVRVNAGTPWIAFTQAQEETAQWGYGQPSLVSVNQAGKVMLFYSVGSASGTTTIVERWDLSNLASPAREFSRELPRKGLLDLEKSPSDFMNNADFGYDPIYNRFFAVSDCHPNPTDAEPTFLSSHLRVVYLSDLPVSTAGFEPGDVFEANTANAWSTMKTIKPSDTGFPRNHNAGIVTDAYGWMLSDLDVEVVFTRGLLGAFPDSNWSYRIGSKSYFFAPDSGIQFQDAKGIYNYGATVIQTDANTRFVYYNSNASAYSGVNQIVVRKGTRSEAGEWNWEEKQIALTSAASGFDALQVGDPSVIAGTFAYENDHYAYLMAYTGCADNTGQNNAVGLAVAKNPLGPWIRLSSNPIVPFTRDDTHAESFQWGCGQPSLVSVDKEGTVLLFYSVGTATGTTTKVERWDFSDLSSPTRAFSEELPRQGLTNLAGTPNDFMNNADFGYDPTHNRFFAVSDCHPNPTDAEPTFLSSHLRVVYLSDLPASTAGFEPGDVFEENTANAWSTMKIISSADTGFPRNHNAGLVTDAYGWMLSPDDVEVVFTRGLLGTVPESNWSYRIYLKSYPFAASEEWFGDAGQIYNYCPVVIQTDASTRYVYYCSNMNSGEIVDYIAVRKGDRTPDGNWTWGEKQIALAPSEDGFDALHVCDPAVVAGEFAYQNETYSYLMAYTGSVSPDSQNNEVGLAAAKSPLGPWVRIGGGDAFLPFCRNPAYDNEFQWGYGQPSLVSADKSGTVLLFYSSGNIGDPSTKVERWNFSNLENPVREFSSELPTQGLVDLEGTENDFMNNGDFGYDPVNNRFVSVSDCHPNPRVAEPVFISSHFRVTYLSDFDNAALGFLPGDVFQTPNNHTWSTLKTIGPSDTGFPRNHNTGLVTDQYGWMLHQETVEVAFSCGFMGPFPDSSWTYRIHSLVVS</sequence>
<protein>
    <submittedName>
        <fullName evidence="1">Family 43 glycosylhydrolase</fullName>
    </submittedName>
</protein>
<dbReference type="AlphaFoldDB" id="A0A926D7Q0"/>
<reference evidence="1" key="1">
    <citation type="submission" date="2020-08" db="EMBL/GenBank/DDBJ databases">
        <title>Genome public.</title>
        <authorList>
            <person name="Liu C."/>
            <person name="Sun Q."/>
        </authorList>
    </citation>
    <scope>NUCLEOTIDE SEQUENCE</scope>
    <source>
        <strain evidence="1">NSJ-40</strain>
    </source>
</reference>
<name>A0A926D7Q0_9FIRM</name>
<dbReference type="Proteomes" id="UP000651482">
    <property type="component" value="Unassembled WGS sequence"/>
</dbReference>
<evidence type="ECO:0000313" key="1">
    <source>
        <dbReference type="EMBL" id="MBC8533950.1"/>
    </source>
</evidence>
<keyword evidence="2" id="KW-1185">Reference proteome</keyword>
<proteinExistence type="predicted"/>
<dbReference type="SUPFAM" id="SSF75005">
    <property type="entry name" value="Arabinanase/levansucrase/invertase"/>
    <property type="match status" value="3"/>
</dbReference>
<dbReference type="PANTHER" id="PTHR35279:SF1">
    <property type="entry name" value="ARABINANASE_LEVANSUCRASE_INVERTASE"/>
    <property type="match status" value="1"/>
</dbReference>
<evidence type="ECO:0000313" key="2">
    <source>
        <dbReference type="Proteomes" id="UP000651482"/>
    </source>
</evidence>
<gene>
    <name evidence="1" type="ORF">IAG03_08020</name>
</gene>
<dbReference type="PANTHER" id="PTHR35279">
    <property type="match status" value="1"/>
</dbReference>
<organism evidence="1 2">
    <name type="scientific">Yeguia hominis</name>
    <dbReference type="NCBI Taxonomy" id="2763662"/>
    <lineage>
        <taxon>Bacteria</taxon>
        <taxon>Bacillati</taxon>
        <taxon>Bacillota</taxon>
        <taxon>Clostridia</taxon>
        <taxon>Eubacteriales</taxon>
        <taxon>Yeguiaceae</taxon>
        <taxon>Yeguia</taxon>
    </lineage>
</organism>
<comment type="caution">
    <text evidence="1">The sequence shown here is derived from an EMBL/GenBank/DDBJ whole genome shotgun (WGS) entry which is preliminary data.</text>
</comment>
<dbReference type="InterPro" id="IPR023296">
    <property type="entry name" value="Glyco_hydro_beta-prop_sf"/>
</dbReference>
<dbReference type="EMBL" id="JACRSN010000010">
    <property type="protein sequence ID" value="MBC8533950.1"/>
    <property type="molecule type" value="Genomic_DNA"/>
</dbReference>